<dbReference type="Pfam" id="PF00001">
    <property type="entry name" value="7tm_1"/>
    <property type="match status" value="1"/>
</dbReference>
<accession>A0A3P8WWP7</accession>
<dbReference type="InterPro" id="IPR017452">
    <property type="entry name" value="GPCR_Rhodpsn_7TM"/>
</dbReference>
<organism evidence="7 8">
    <name type="scientific">Cynoglossus semilaevis</name>
    <name type="common">Tongue sole</name>
    <dbReference type="NCBI Taxonomy" id="244447"/>
    <lineage>
        <taxon>Eukaryota</taxon>
        <taxon>Metazoa</taxon>
        <taxon>Chordata</taxon>
        <taxon>Craniata</taxon>
        <taxon>Vertebrata</taxon>
        <taxon>Euteleostomi</taxon>
        <taxon>Actinopterygii</taxon>
        <taxon>Neopterygii</taxon>
        <taxon>Teleostei</taxon>
        <taxon>Neoteleostei</taxon>
        <taxon>Acanthomorphata</taxon>
        <taxon>Carangaria</taxon>
        <taxon>Pleuronectiformes</taxon>
        <taxon>Pleuronectoidei</taxon>
        <taxon>Cynoglossidae</taxon>
        <taxon>Cynoglossinae</taxon>
        <taxon>Cynoglossus</taxon>
    </lineage>
</organism>
<dbReference type="GO" id="GO:0016020">
    <property type="term" value="C:membrane"/>
    <property type="evidence" value="ECO:0007669"/>
    <property type="project" value="UniProtKB-SubCell"/>
</dbReference>
<dbReference type="GO" id="GO:0005549">
    <property type="term" value="F:odorant binding"/>
    <property type="evidence" value="ECO:0007669"/>
    <property type="project" value="TreeGrafter"/>
</dbReference>
<sequence length="367" mass="42155">MLFYLNDVSQIFFVTVSLSLFLSLSLAMSLSSSLSLRSLKMSSMNFSSSPNVSSVSQRDSKEVAVVKNIIVVLLGLTINYINATLVHTFRKHQIFYLTPRYILFIHLVVNDMIQLTATICLFVSSYVFHRIHASLCCLLLTAAVYTTLNTPLNLAVMTVECYIAVCLPLRHARFCTVKRTYILIGWIWVMSSVSTLPDIFFTLSSETVRVLHSNIFCSREELFRHPVLVQKQDVSYILYLFGVWATLFFTYFKIFFTARAAKQTKSSDGNTSKARNTILLHGFQLMMSMLTFIYQHVNKALFSLFPKNYIQILFVWYISVQIFPRFISPVVYGLRDQTFRQHLKKYLACILRAGVRPCTTTKLLLIC</sequence>
<dbReference type="InterPro" id="IPR000276">
    <property type="entry name" value="GPCR_Rhodpsn"/>
</dbReference>
<name>A0A3P8WWP7_CYNSE</name>
<dbReference type="OrthoDB" id="8937503at2759"/>
<dbReference type="CDD" id="cd00637">
    <property type="entry name" value="7tm_classA_rhodopsin-like"/>
    <property type="match status" value="1"/>
</dbReference>
<feature type="domain" description="G-protein coupled receptors family 1 profile" evidence="6">
    <location>
        <begin position="81"/>
        <end position="332"/>
    </location>
</feature>
<keyword evidence="3 5" id="KW-1133">Transmembrane helix</keyword>
<feature type="transmembrane region" description="Helical" evidence="5">
    <location>
        <begin position="236"/>
        <end position="256"/>
    </location>
</feature>
<feature type="transmembrane region" description="Helical" evidence="5">
    <location>
        <begin position="101"/>
        <end position="124"/>
    </location>
</feature>
<dbReference type="KEGG" id="csem:103386767"/>
<dbReference type="InParanoid" id="A0A3P8WWP7"/>
<feature type="transmembrane region" description="Helical" evidence="5">
    <location>
        <begin position="154"/>
        <end position="169"/>
    </location>
</feature>
<reference evidence="7" key="2">
    <citation type="submission" date="2025-08" db="UniProtKB">
        <authorList>
            <consortium name="Ensembl"/>
        </authorList>
    </citation>
    <scope>IDENTIFICATION</scope>
</reference>
<keyword evidence="8" id="KW-1185">Reference proteome</keyword>
<dbReference type="SUPFAM" id="SSF81321">
    <property type="entry name" value="Family A G protein-coupled receptor-like"/>
    <property type="match status" value="1"/>
</dbReference>
<evidence type="ECO:0000313" key="7">
    <source>
        <dbReference type="Ensembl" id="ENSCSEP00000031214.1"/>
    </source>
</evidence>
<dbReference type="GeneTree" id="ENSGT00940000161337"/>
<dbReference type="PROSITE" id="PS50262">
    <property type="entry name" value="G_PROTEIN_RECEP_F1_2"/>
    <property type="match status" value="1"/>
</dbReference>
<dbReference type="Proteomes" id="UP000265120">
    <property type="component" value="Chromosome 11"/>
</dbReference>
<feature type="transmembrane region" description="Helical" evidence="5">
    <location>
        <begin position="131"/>
        <end position="148"/>
    </location>
</feature>
<evidence type="ECO:0000256" key="4">
    <source>
        <dbReference type="ARBA" id="ARBA00023136"/>
    </source>
</evidence>
<dbReference type="GO" id="GO:0004984">
    <property type="term" value="F:olfactory receptor activity"/>
    <property type="evidence" value="ECO:0007669"/>
    <property type="project" value="TreeGrafter"/>
</dbReference>
<dbReference type="AlphaFoldDB" id="A0A3P8WWP7"/>
<dbReference type="OMA" id="IQCERDN"/>
<evidence type="ECO:0000256" key="2">
    <source>
        <dbReference type="ARBA" id="ARBA00022692"/>
    </source>
</evidence>
<evidence type="ECO:0000256" key="3">
    <source>
        <dbReference type="ARBA" id="ARBA00022989"/>
    </source>
</evidence>
<protein>
    <submittedName>
        <fullName evidence="7">Olfactory receptor 51B2-like</fullName>
    </submittedName>
</protein>
<keyword evidence="2 5" id="KW-0812">Transmembrane</keyword>
<dbReference type="PANTHER" id="PTHR26451">
    <property type="entry name" value="G_PROTEIN_RECEP_F1_2 DOMAIN-CONTAINING PROTEIN"/>
    <property type="match status" value="1"/>
</dbReference>
<feature type="transmembrane region" description="Helical" evidence="5">
    <location>
        <begin position="12"/>
        <end position="36"/>
    </location>
</feature>
<feature type="transmembrane region" description="Helical" evidence="5">
    <location>
        <begin position="181"/>
        <end position="203"/>
    </location>
</feature>
<reference evidence="7" key="3">
    <citation type="submission" date="2025-09" db="UniProtKB">
        <authorList>
            <consortium name="Ensembl"/>
        </authorList>
    </citation>
    <scope>IDENTIFICATION</scope>
</reference>
<feature type="transmembrane region" description="Helical" evidence="5">
    <location>
        <begin position="277"/>
        <end position="297"/>
    </location>
</feature>
<dbReference type="GeneID" id="103386767"/>
<proteinExistence type="predicted"/>
<reference evidence="7 8" key="1">
    <citation type="journal article" date="2014" name="Nat. Genet.">
        <title>Whole-genome sequence of a flatfish provides insights into ZW sex chromosome evolution and adaptation to a benthic lifestyle.</title>
        <authorList>
            <person name="Chen S."/>
            <person name="Zhang G."/>
            <person name="Shao C."/>
            <person name="Huang Q."/>
            <person name="Liu G."/>
            <person name="Zhang P."/>
            <person name="Song W."/>
            <person name="An N."/>
            <person name="Chalopin D."/>
            <person name="Volff J.N."/>
            <person name="Hong Y."/>
            <person name="Li Q."/>
            <person name="Sha Z."/>
            <person name="Zhou H."/>
            <person name="Xie M."/>
            <person name="Yu Q."/>
            <person name="Liu Y."/>
            <person name="Xiang H."/>
            <person name="Wang N."/>
            <person name="Wu K."/>
            <person name="Yang C."/>
            <person name="Zhou Q."/>
            <person name="Liao X."/>
            <person name="Yang L."/>
            <person name="Hu Q."/>
            <person name="Zhang J."/>
            <person name="Meng L."/>
            <person name="Jin L."/>
            <person name="Tian Y."/>
            <person name="Lian J."/>
            <person name="Yang J."/>
            <person name="Miao G."/>
            <person name="Liu S."/>
            <person name="Liang Z."/>
            <person name="Yan F."/>
            <person name="Li Y."/>
            <person name="Sun B."/>
            <person name="Zhang H."/>
            <person name="Zhang J."/>
            <person name="Zhu Y."/>
            <person name="Du M."/>
            <person name="Zhao Y."/>
            <person name="Schartl M."/>
            <person name="Tang Q."/>
            <person name="Wang J."/>
        </authorList>
    </citation>
    <scope>NUCLEOTIDE SEQUENCE</scope>
</reference>
<evidence type="ECO:0000256" key="1">
    <source>
        <dbReference type="ARBA" id="ARBA00004370"/>
    </source>
</evidence>
<dbReference type="FunFam" id="1.20.1070.10:FF:000096">
    <property type="entry name" value="Odorant receptor 131-2"/>
    <property type="match status" value="1"/>
</dbReference>
<dbReference type="PANTHER" id="PTHR26451:SF998">
    <property type="entry name" value="ODORANT RECEPTOR-RELATED"/>
    <property type="match status" value="1"/>
</dbReference>
<dbReference type="InterPro" id="IPR052921">
    <property type="entry name" value="GPCR1_Superfamily_Member"/>
</dbReference>
<dbReference type="GO" id="GO:0004930">
    <property type="term" value="F:G protein-coupled receptor activity"/>
    <property type="evidence" value="ECO:0007669"/>
    <property type="project" value="InterPro"/>
</dbReference>
<dbReference type="Gene3D" id="1.20.1070.10">
    <property type="entry name" value="Rhodopsin 7-helix transmembrane proteins"/>
    <property type="match status" value="1"/>
</dbReference>
<comment type="subcellular location">
    <subcellularLocation>
        <location evidence="1">Membrane</location>
    </subcellularLocation>
</comment>
<keyword evidence="4 5" id="KW-0472">Membrane</keyword>
<dbReference type="Ensembl" id="ENSCSET00000031621.1">
    <property type="protein sequence ID" value="ENSCSEP00000031214.1"/>
    <property type="gene ID" value="ENSCSEG00000019981.1"/>
</dbReference>
<evidence type="ECO:0000313" key="8">
    <source>
        <dbReference type="Proteomes" id="UP000265120"/>
    </source>
</evidence>
<evidence type="ECO:0000256" key="5">
    <source>
        <dbReference type="SAM" id="Phobius"/>
    </source>
</evidence>
<evidence type="ECO:0000259" key="6">
    <source>
        <dbReference type="PROSITE" id="PS50262"/>
    </source>
</evidence>
<feature type="transmembrane region" description="Helical" evidence="5">
    <location>
        <begin position="309"/>
        <end position="334"/>
    </location>
</feature>
<dbReference type="RefSeq" id="XP_008319397.2">
    <property type="nucleotide sequence ID" value="XM_008321175.3"/>
</dbReference>
<feature type="transmembrane region" description="Helical" evidence="5">
    <location>
        <begin position="63"/>
        <end position="81"/>
    </location>
</feature>